<dbReference type="EMBL" id="MN739631">
    <property type="protein sequence ID" value="QHT17035.1"/>
    <property type="molecule type" value="Genomic_DNA"/>
</dbReference>
<protein>
    <submittedName>
        <fullName evidence="2">Uncharacterized protein</fullName>
    </submittedName>
</protein>
<evidence type="ECO:0000256" key="1">
    <source>
        <dbReference type="SAM" id="MobiDB-lite"/>
    </source>
</evidence>
<feature type="region of interest" description="Disordered" evidence="1">
    <location>
        <begin position="85"/>
        <end position="119"/>
    </location>
</feature>
<dbReference type="AlphaFoldDB" id="A0A6C0DN83"/>
<feature type="compositionally biased region" description="Basic residues" evidence="1">
    <location>
        <begin position="99"/>
        <end position="113"/>
    </location>
</feature>
<evidence type="ECO:0000313" key="2">
    <source>
        <dbReference type="EMBL" id="QHT17035.1"/>
    </source>
</evidence>
<feature type="compositionally biased region" description="Low complexity" evidence="1">
    <location>
        <begin position="12"/>
        <end position="25"/>
    </location>
</feature>
<sequence length="119" mass="13052">MADNNIQPVDGEQPAAPVTTAVTAPAQPPAPAEPPVEIPNGVKTTGGKRKLTEWNKFVLKIFREKRKTNKKYSYGQALKEASVLKKAGKMSMKKEPKVPAKKSGKKTAKKSMKCKKEYV</sequence>
<name>A0A6C0DN83_9ZZZZ</name>
<proteinExistence type="predicted"/>
<feature type="region of interest" description="Disordered" evidence="1">
    <location>
        <begin position="1"/>
        <end position="47"/>
    </location>
</feature>
<reference evidence="2" key="1">
    <citation type="journal article" date="2020" name="Nature">
        <title>Giant virus diversity and host interactions through global metagenomics.</title>
        <authorList>
            <person name="Schulz F."/>
            <person name="Roux S."/>
            <person name="Paez-Espino D."/>
            <person name="Jungbluth S."/>
            <person name="Walsh D.A."/>
            <person name="Denef V.J."/>
            <person name="McMahon K.D."/>
            <person name="Konstantinidis K.T."/>
            <person name="Eloe-Fadrosh E.A."/>
            <person name="Kyrpides N.C."/>
            <person name="Woyke T."/>
        </authorList>
    </citation>
    <scope>NUCLEOTIDE SEQUENCE</scope>
    <source>
        <strain evidence="2">GVMAG-M-3300023174-24</strain>
    </source>
</reference>
<feature type="compositionally biased region" description="Pro residues" evidence="1">
    <location>
        <begin position="26"/>
        <end position="37"/>
    </location>
</feature>
<organism evidence="2">
    <name type="scientific">viral metagenome</name>
    <dbReference type="NCBI Taxonomy" id="1070528"/>
    <lineage>
        <taxon>unclassified sequences</taxon>
        <taxon>metagenomes</taxon>
        <taxon>organismal metagenomes</taxon>
    </lineage>
</organism>
<accession>A0A6C0DN83</accession>